<protein>
    <submittedName>
        <fullName evidence="6">GntR family transcriptional regulator</fullName>
    </submittedName>
</protein>
<dbReference type="GO" id="GO:0003677">
    <property type="term" value="F:DNA binding"/>
    <property type="evidence" value="ECO:0007669"/>
    <property type="project" value="UniProtKB-KW"/>
</dbReference>
<keyword evidence="7" id="KW-1185">Reference proteome</keyword>
<feature type="region of interest" description="Disordered" evidence="4">
    <location>
        <begin position="244"/>
        <end position="273"/>
    </location>
</feature>
<feature type="domain" description="HTH gntR-type" evidence="5">
    <location>
        <begin position="31"/>
        <end position="98"/>
    </location>
</feature>
<dbReference type="SMART" id="SM00895">
    <property type="entry name" value="FCD"/>
    <property type="match status" value="1"/>
</dbReference>
<reference evidence="7" key="1">
    <citation type="submission" date="2018-02" db="EMBL/GenBank/DDBJ databases">
        <title>Genome sequencing of Solimonas sp. HR-BB.</title>
        <authorList>
            <person name="Lee Y."/>
            <person name="Jeon C.O."/>
        </authorList>
    </citation>
    <scope>NUCLEOTIDE SEQUENCE [LARGE SCALE GENOMIC DNA]</scope>
    <source>
        <strain evidence="7">HR-E</strain>
    </source>
</reference>
<dbReference type="GO" id="GO:0003700">
    <property type="term" value="F:DNA-binding transcription factor activity"/>
    <property type="evidence" value="ECO:0007669"/>
    <property type="project" value="InterPro"/>
</dbReference>
<dbReference type="SUPFAM" id="SSF46785">
    <property type="entry name" value="Winged helix' DNA-binding domain"/>
    <property type="match status" value="1"/>
</dbReference>
<dbReference type="Proteomes" id="UP000243900">
    <property type="component" value="Unassembled WGS sequence"/>
</dbReference>
<dbReference type="InterPro" id="IPR000524">
    <property type="entry name" value="Tscrpt_reg_HTH_GntR"/>
</dbReference>
<keyword evidence="3" id="KW-0804">Transcription</keyword>
<dbReference type="OrthoDB" id="6627771at2"/>
<keyword evidence="1" id="KW-0805">Transcription regulation</keyword>
<dbReference type="Gene3D" id="1.10.10.10">
    <property type="entry name" value="Winged helix-like DNA-binding domain superfamily/Winged helix DNA-binding domain"/>
    <property type="match status" value="1"/>
</dbReference>
<evidence type="ECO:0000256" key="1">
    <source>
        <dbReference type="ARBA" id="ARBA00023015"/>
    </source>
</evidence>
<dbReference type="CDD" id="cd07377">
    <property type="entry name" value="WHTH_GntR"/>
    <property type="match status" value="1"/>
</dbReference>
<evidence type="ECO:0000256" key="4">
    <source>
        <dbReference type="SAM" id="MobiDB-lite"/>
    </source>
</evidence>
<dbReference type="Pfam" id="PF07729">
    <property type="entry name" value="FCD"/>
    <property type="match status" value="1"/>
</dbReference>
<dbReference type="SMART" id="SM00345">
    <property type="entry name" value="HTH_GNTR"/>
    <property type="match status" value="1"/>
</dbReference>
<accession>A0A2P6ATK8</accession>
<dbReference type="Gene3D" id="1.20.120.530">
    <property type="entry name" value="GntR ligand-binding domain-like"/>
    <property type="match status" value="1"/>
</dbReference>
<comment type="caution">
    <text evidence="6">The sequence shown here is derived from an EMBL/GenBank/DDBJ whole genome shotgun (WGS) entry which is preliminary data.</text>
</comment>
<sequence length="273" mass="30001">MTPGSAKFPASVPQAVGDGVAEPLMLDEPRQTLADKVFAQIQDAIVKGELAAGSRVSEAELVARYGVSRGPLREALRRLEGRQLITRIPHVGVRIMALSLDELLQIYQVRETLEGLACRLAAEHMTDAEIADLKALLRRHEQQIAEQEGRAYIQEEGNVDFHYRVIHGSHNAVLIQMLCGELYHRVRIYRGQFSLTEGRPAKALGEHQRIVEAIEARDGELAEFLMRRHIATARANIEARVRDGGARADAEGQGAAPFPATTPETPAIPARSA</sequence>
<gene>
    <name evidence="6" type="ORF">C5O18_03470</name>
</gene>
<feature type="compositionally biased region" description="Low complexity" evidence="4">
    <location>
        <begin position="251"/>
        <end position="273"/>
    </location>
</feature>
<dbReference type="PANTHER" id="PTHR43537:SF49">
    <property type="entry name" value="TRANSCRIPTIONAL REGULATORY PROTEIN"/>
    <property type="match status" value="1"/>
</dbReference>
<dbReference type="InterPro" id="IPR008920">
    <property type="entry name" value="TF_FadR/GntR_C"/>
</dbReference>
<dbReference type="EMBL" id="PTQZ01000049">
    <property type="protein sequence ID" value="PQA48247.1"/>
    <property type="molecule type" value="Genomic_DNA"/>
</dbReference>
<dbReference type="SUPFAM" id="SSF48008">
    <property type="entry name" value="GntR ligand-binding domain-like"/>
    <property type="match status" value="1"/>
</dbReference>
<organism evidence="6 7">
    <name type="scientific">Amnimonas aquatica</name>
    <dbReference type="NCBI Taxonomy" id="2094561"/>
    <lineage>
        <taxon>Bacteria</taxon>
        <taxon>Pseudomonadati</taxon>
        <taxon>Pseudomonadota</taxon>
        <taxon>Gammaproteobacteria</taxon>
        <taxon>Moraxellales</taxon>
        <taxon>Moraxellaceae</taxon>
        <taxon>Amnimonas</taxon>
    </lineage>
</organism>
<dbReference type="Pfam" id="PF00392">
    <property type="entry name" value="GntR"/>
    <property type="match status" value="1"/>
</dbReference>
<evidence type="ECO:0000256" key="3">
    <source>
        <dbReference type="ARBA" id="ARBA00023163"/>
    </source>
</evidence>
<evidence type="ECO:0000313" key="6">
    <source>
        <dbReference type="EMBL" id="PQA48247.1"/>
    </source>
</evidence>
<name>A0A2P6ATK8_9GAMM</name>
<proteinExistence type="predicted"/>
<evidence type="ECO:0000259" key="5">
    <source>
        <dbReference type="PROSITE" id="PS50949"/>
    </source>
</evidence>
<dbReference type="InterPro" id="IPR036390">
    <property type="entry name" value="WH_DNA-bd_sf"/>
</dbReference>
<dbReference type="PANTHER" id="PTHR43537">
    <property type="entry name" value="TRANSCRIPTIONAL REGULATOR, GNTR FAMILY"/>
    <property type="match status" value="1"/>
</dbReference>
<dbReference type="AlphaFoldDB" id="A0A2P6ATK8"/>
<dbReference type="InterPro" id="IPR036388">
    <property type="entry name" value="WH-like_DNA-bd_sf"/>
</dbReference>
<dbReference type="InterPro" id="IPR011711">
    <property type="entry name" value="GntR_C"/>
</dbReference>
<evidence type="ECO:0000256" key="2">
    <source>
        <dbReference type="ARBA" id="ARBA00023125"/>
    </source>
</evidence>
<keyword evidence="2" id="KW-0238">DNA-binding</keyword>
<evidence type="ECO:0000313" key="7">
    <source>
        <dbReference type="Proteomes" id="UP000243900"/>
    </source>
</evidence>
<dbReference type="PROSITE" id="PS50949">
    <property type="entry name" value="HTH_GNTR"/>
    <property type="match status" value="1"/>
</dbReference>